<dbReference type="EMBL" id="JAINVZ010000013">
    <property type="protein sequence ID" value="MBY8887046.1"/>
    <property type="molecule type" value="Genomic_DNA"/>
</dbReference>
<sequence>MVTHPELKVSAIWRVLARRSTHERSAQETSMRWVESAGLCQSPAESANLHQSRPGLLAAWCHPDASEADLSLVAMWMSWLFLLDDRIDESTLGRDADQLEFRLRDLHAVALGMSGPVSPMGRGLAEIIERACEEMPSWWQFRFRRNVAEYLAACVWQAAHRQAGQVPTLEEFPSRRRAFGAVMPSFDRTEGVLLPSSIHYSRPYQDLLFAAADLVCWTNDLMTADKEAAHGDLHNLVLVTAHHKGLERQAAARMVAAACEDRLHVFSRAREELAELLQARAEVSAEGVELRADDCATVLLAWVRGHLEWGLHTPRYHPEDDEAGRSCHAGSH</sequence>
<dbReference type="Proteomes" id="UP001198565">
    <property type="component" value="Unassembled WGS sequence"/>
</dbReference>
<dbReference type="InterPro" id="IPR008949">
    <property type="entry name" value="Isoprenoid_synthase_dom_sf"/>
</dbReference>
<dbReference type="EC" id="4.2.3.-" evidence="2"/>
<evidence type="ECO:0000256" key="1">
    <source>
        <dbReference type="ARBA" id="ARBA00023239"/>
    </source>
</evidence>
<keyword evidence="2" id="KW-0460">Magnesium</keyword>
<dbReference type="Pfam" id="PF19086">
    <property type="entry name" value="Terpene_syn_C_2"/>
    <property type="match status" value="1"/>
</dbReference>
<keyword evidence="2" id="KW-0479">Metal-binding</keyword>
<organism evidence="4 5">
    <name type="scientific">Streptantibioticus parmotrematis</name>
    <dbReference type="NCBI Taxonomy" id="2873249"/>
    <lineage>
        <taxon>Bacteria</taxon>
        <taxon>Bacillati</taxon>
        <taxon>Actinomycetota</taxon>
        <taxon>Actinomycetes</taxon>
        <taxon>Kitasatosporales</taxon>
        <taxon>Streptomycetaceae</taxon>
        <taxon>Streptantibioticus</taxon>
    </lineage>
</organism>
<keyword evidence="5" id="KW-1185">Reference proteome</keyword>
<dbReference type="PANTHER" id="PTHR35201">
    <property type="entry name" value="TERPENE SYNTHASE"/>
    <property type="match status" value="1"/>
</dbReference>
<gene>
    <name evidence="4" type="ORF">K7472_19650</name>
</gene>
<accession>A0ABS7QV14</accession>
<protein>
    <recommendedName>
        <fullName evidence="2">Terpene synthase</fullName>
        <ecNumber evidence="2">4.2.3.-</ecNumber>
    </recommendedName>
</protein>
<evidence type="ECO:0000256" key="2">
    <source>
        <dbReference type="RuleBase" id="RU366034"/>
    </source>
</evidence>
<dbReference type="InterPro" id="IPR034686">
    <property type="entry name" value="Terpene_cyclase-like_2"/>
</dbReference>
<dbReference type="SUPFAM" id="SSF48576">
    <property type="entry name" value="Terpenoid synthases"/>
    <property type="match status" value="1"/>
</dbReference>
<evidence type="ECO:0000256" key="3">
    <source>
        <dbReference type="SAM" id="MobiDB-lite"/>
    </source>
</evidence>
<comment type="similarity">
    <text evidence="2">Belongs to the terpene synthase family.</text>
</comment>
<reference evidence="4 5" key="1">
    <citation type="submission" date="2021-08" db="EMBL/GenBank/DDBJ databases">
        <title>Streptomyces sp. PTM05 isolated from lichen.</title>
        <authorList>
            <person name="Somphong A."/>
            <person name="Phongsopitanun W."/>
            <person name="Tanasupawat S."/>
        </authorList>
    </citation>
    <scope>NUCLEOTIDE SEQUENCE [LARGE SCALE GENOMIC DNA]</scope>
    <source>
        <strain evidence="4 5">Ptm05</strain>
    </source>
</reference>
<comment type="cofactor">
    <cofactor evidence="2">
        <name>Mg(2+)</name>
        <dbReference type="ChEBI" id="CHEBI:18420"/>
    </cofactor>
</comment>
<feature type="region of interest" description="Disordered" evidence="3">
    <location>
        <begin position="313"/>
        <end position="332"/>
    </location>
</feature>
<evidence type="ECO:0000313" key="4">
    <source>
        <dbReference type="EMBL" id="MBY8887046.1"/>
    </source>
</evidence>
<dbReference type="Gene3D" id="1.10.600.10">
    <property type="entry name" value="Farnesyl Diphosphate Synthase"/>
    <property type="match status" value="1"/>
</dbReference>
<name>A0ABS7QV14_9ACTN</name>
<keyword evidence="1 2" id="KW-0456">Lyase</keyword>
<proteinExistence type="inferred from homology"/>
<dbReference type="PANTHER" id="PTHR35201:SF4">
    <property type="entry name" value="BETA-PINACENE SYNTHASE-RELATED"/>
    <property type="match status" value="1"/>
</dbReference>
<comment type="caution">
    <text evidence="4">The sequence shown here is derived from an EMBL/GenBank/DDBJ whole genome shotgun (WGS) entry which is preliminary data.</text>
</comment>
<evidence type="ECO:0000313" key="5">
    <source>
        <dbReference type="Proteomes" id="UP001198565"/>
    </source>
</evidence>